<organism evidence="1 2">
    <name type="scientific">Araneus ventricosus</name>
    <name type="common">Orbweaver spider</name>
    <name type="synonym">Epeira ventricosa</name>
    <dbReference type="NCBI Taxonomy" id="182803"/>
    <lineage>
        <taxon>Eukaryota</taxon>
        <taxon>Metazoa</taxon>
        <taxon>Ecdysozoa</taxon>
        <taxon>Arthropoda</taxon>
        <taxon>Chelicerata</taxon>
        <taxon>Arachnida</taxon>
        <taxon>Araneae</taxon>
        <taxon>Araneomorphae</taxon>
        <taxon>Entelegynae</taxon>
        <taxon>Araneoidea</taxon>
        <taxon>Araneidae</taxon>
        <taxon>Araneus</taxon>
    </lineage>
</organism>
<evidence type="ECO:0000313" key="1">
    <source>
        <dbReference type="EMBL" id="GBN82148.1"/>
    </source>
</evidence>
<keyword evidence="2" id="KW-1185">Reference proteome</keyword>
<sequence>MANCFVQCSSCQLVGCDPLRRKREWAFAFSWNKIASSFMLQTDAAMSTLSFLLPQEKKVPLARRKVFFFDHGCDSCLEMAKQHSFLLFCISFYSRKIDRQGNLPALRIFFEPLRC</sequence>
<accession>A0A4Y2S1V3</accession>
<gene>
    <name evidence="1" type="ORF">AVEN_274936_1</name>
</gene>
<proteinExistence type="predicted"/>
<dbReference type="AlphaFoldDB" id="A0A4Y2S1V3"/>
<protein>
    <submittedName>
        <fullName evidence="1">Uncharacterized protein</fullName>
    </submittedName>
</protein>
<reference evidence="1 2" key="1">
    <citation type="journal article" date="2019" name="Sci. Rep.">
        <title>Orb-weaving spider Araneus ventricosus genome elucidates the spidroin gene catalogue.</title>
        <authorList>
            <person name="Kono N."/>
            <person name="Nakamura H."/>
            <person name="Ohtoshi R."/>
            <person name="Moran D.A.P."/>
            <person name="Shinohara A."/>
            <person name="Yoshida Y."/>
            <person name="Fujiwara M."/>
            <person name="Mori M."/>
            <person name="Tomita M."/>
            <person name="Arakawa K."/>
        </authorList>
    </citation>
    <scope>NUCLEOTIDE SEQUENCE [LARGE SCALE GENOMIC DNA]</scope>
</reference>
<dbReference type="EMBL" id="BGPR01019505">
    <property type="protein sequence ID" value="GBN82148.1"/>
    <property type="molecule type" value="Genomic_DNA"/>
</dbReference>
<name>A0A4Y2S1V3_ARAVE</name>
<comment type="caution">
    <text evidence="1">The sequence shown here is derived from an EMBL/GenBank/DDBJ whole genome shotgun (WGS) entry which is preliminary data.</text>
</comment>
<evidence type="ECO:0000313" key="2">
    <source>
        <dbReference type="Proteomes" id="UP000499080"/>
    </source>
</evidence>
<dbReference type="Proteomes" id="UP000499080">
    <property type="component" value="Unassembled WGS sequence"/>
</dbReference>